<sequence>ERQSPSWIRSGRLLQLRLAEELSDSDPKNSGGGSSESSLPVTLPLDSYASPHENPRQTHYPENLGEDGVNFYALGCESQTVTLVQETIPRMTDYEEPGPNPGHDPMKPGYGSPPPPPPPKIN</sequence>
<evidence type="ECO:0000256" key="1">
    <source>
        <dbReference type="SAM" id="MobiDB-lite"/>
    </source>
</evidence>
<dbReference type="Proteomes" id="UP000694005">
    <property type="component" value="Chromosome A01"/>
</dbReference>
<gene>
    <name evidence="2" type="ORF">BRAPAZ1V2_A01P25590.2</name>
</gene>
<feature type="compositionally biased region" description="Pro residues" evidence="1">
    <location>
        <begin position="111"/>
        <end position="122"/>
    </location>
</feature>
<feature type="region of interest" description="Disordered" evidence="1">
    <location>
        <begin position="19"/>
        <end position="68"/>
    </location>
</feature>
<feature type="region of interest" description="Disordered" evidence="1">
    <location>
        <begin position="84"/>
        <end position="122"/>
    </location>
</feature>
<evidence type="ECO:0000313" key="2">
    <source>
        <dbReference type="EMBL" id="CAG7888483.1"/>
    </source>
</evidence>
<feature type="non-terminal residue" evidence="2">
    <location>
        <position position="1"/>
    </location>
</feature>
<dbReference type="AlphaFoldDB" id="A0A8D9GWN2"/>
<name>A0A8D9GWN2_BRACM</name>
<reference evidence="2 3" key="1">
    <citation type="submission" date="2021-07" db="EMBL/GenBank/DDBJ databases">
        <authorList>
            <consortium name="Genoscope - CEA"/>
            <person name="William W."/>
        </authorList>
    </citation>
    <scope>NUCLEOTIDE SEQUENCE [LARGE SCALE GENOMIC DNA]</scope>
</reference>
<dbReference type="EMBL" id="LS974617">
    <property type="protein sequence ID" value="CAG7888483.1"/>
    <property type="molecule type" value="Genomic_DNA"/>
</dbReference>
<organism evidence="2 3">
    <name type="scientific">Brassica campestris</name>
    <name type="common">Field mustard</name>
    <dbReference type="NCBI Taxonomy" id="3711"/>
    <lineage>
        <taxon>Eukaryota</taxon>
        <taxon>Viridiplantae</taxon>
        <taxon>Streptophyta</taxon>
        <taxon>Embryophyta</taxon>
        <taxon>Tracheophyta</taxon>
        <taxon>Spermatophyta</taxon>
        <taxon>Magnoliopsida</taxon>
        <taxon>eudicotyledons</taxon>
        <taxon>Gunneridae</taxon>
        <taxon>Pentapetalae</taxon>
        <taxon>rosids</taxon>
        <taxon>malvids</taxon>
        <taxon>Brassicales</taxon>
        <taxon>Brassicaceae</taxon>
        <taxon>Brassiceae</taxon>
        <taxon>Brassica</taxon>
    </lineage>
</organism>
<proteinExistence type="predicted"/>
<evidence type="ECO:0000313" key="3">
    <source>
        <dbReference type="Proteomes" id="UP000694005"/>
    </source>
</evidence>
<protein>
    <submittedName>
        <fullName evidence="2">Uncharacterized protein</fullName>
    </submittedName>
</protein>
<dbReference type="Gramene" id="A01p25590.2_BraZ1">
    <property type="protein sequence ID" value="A01p25590.2_BraZ1.CDS"/>
    <property type="gene ID" value="A01g25590.2_BraZ1"/>
</dbReference>
<accession>A0A8D9GWN2</accession>